<dbReference type="InterPro" id="IPR027417">
    <property type="entry name" value="P-loop_NTPase"/>
</dbReference>
<sequence length="574" mass="62314">MTVRRLLSLARPELPTLALATVFLLLSSAASLVYPQGIRILIDEALNGKDHALIDRAALVMLAVFLVQGIATALRAYFFSVSGERVVMRLRRDFFRGLMNQEVAFFDTHRTGELTSRLSSDTTVLQNTVSVNVSMGLRHAMQALGGIALLFYTSPSLTFLMLAVVPLVAVGSVMYGRRVRHLARQVQDALAKAGEVAEESLSGLRTVRSFAAEPSEVTRYGNTVQNAFEVARSRVRQSALFIGGVSSAGYIAAVAVFWYGGRLVVDGQLTVGALTSFLIYTMLVAMSLGSLADLWADFMRASGAAERVFELMDRQPAIPVDEGERPATVEGRVDFQDVRFAYPSRPDVQVLQGIDLTLQAGEVVAVVGSSGAGKSTLAALLSRFYDPQQGRLLLDGRALDTLDPSWLRRHVGMVAQEPLLFSCSIGDNIRYGRPDATDAQVEAAARAAHAHDFISRFPDGYQTAVGERGVQLSGGQKQRVAIARAVLKDPRILVLDEATSALDAESEHLVKDALERLMRGRTTLIIAHRLSTVANAHRVLVLESGRVVQSGTHASLMTQDGLYRRLVEHQVVAA</sequence>
<feature type="transmembrane region" description="Helical" evidence="7">
    <location>
        <begin position="239"/>
        <end position="259"/>
    </location>
</feature>
<dbReference type="Gene3D" id="1.20.1560.10">
    <property type="entry name" value="ABC transporter type 1, transmembrane domain"/>
    <property type="match status" value="1"/>
</dbReference>
<name>A0ABX9QB79_9BACT</name>
<evidence type="ECO:0000259" key="9">
    <source>
        <dbReference type="PROSITE" id="PS50929"/>
    </source>
</evidence>
<dbReference type="Proteomes" id="UP000278907">
    <property type="component" value="Unassembled WGS sequence"/>
</dbReference>
<feature type="domain" description="ABC transmembrane type-1" evidence="9">
    <location>
        <begin position="18"/>
        <end position="300"/>
    </location>
</feature>
<keyword evidence="4 10" id="KW-0067">ATP-binding</keyword>
<evidence type="ECO:0000256" key="7">
    <source>
        <dbReference type="SAM" id="Phobius"/>
    </source>
</evidence>
<comment type="caution">
    <text evidence="10">The sequence shown here is derived from an EMBL/GenBank/DDBJ whole genome shotgun (WGS) entry which is preliminary data.</text>
</comment>
<dbReference type="PANTHER" id="PTHR43394">
    <property type="entry name" value="ATP-DEPENDENT PERMEASE MDL1, MITOCHONDRIAL"/>
    <property type="match status" value="1"/>
</dbReference>
<organism evidence="10 11">
    <name type="scientific">Corallococcus praedator</name>
    <dbReference type="NCBI Taxonomy" id="2316724"/>
    <lineage>
        <taxon>Bacteria</taxon>
        <taxon>Pseudomonadati</taxon>
        <taxon>Myxococcota</taxon>
        <taxon>Myxococcia</taxon>
        <taxon>Myxococcales</taxon>
        <taxon>Cystobacterineae</taxon>
        <taxon>Myxococcaceae</taxon>
        <taxon>Corallococcus</taxon>
    </lineage>
</organism>
<evidence type="ECO:0000256" key="1">
    <source>
        <dbReference type="ARBA" id="ARBA00004651"/>
    </source>
</evidence>
<dbReference type="PIRSF" id="PIRSF002773">
    <property type="entry name" value="ABC_prm/ATPase_B"/>
    <property type="match status" value="1"/>
</dbReference>
<dbReference type="InterPro" id="IPR003439">
    <property type="entry name" value="ABC_transporter-like_ATP-bd"/>
</dbReference>
<evidence type="ECO:0000256" key="2">
    <source>
        <dbReference type="ARBA" id="ARBA00022692"/>
    </source>
</evidence>
<proteinExistence type="predicted"/>
<evidence type="ECO:0000313" key="10">
    <source>
        <dbReference type="EMBL" id="RKH95923.1"/>
    </source>
</evidence>
<dbReference type="RefSeq" id="WP_120533364.1">
    <property type="nucleotide sequence ID" value="NZ_RAWI01000339.1"/>
</dbReference>
<dbReference type="CDD" id="cd18557">
    <property type="entry name" value="ABC_6TM_TAP_ABCB8_10_like"/>
    <property type="match status" value="1"/>
</dbReference>
<keyword evidence="3" id="KW-0547">Nucleotide-binding</keyword>
<evidence type="ECO:0000259" key="8">
    <source>
        <dbReference type="PROSITE" id="PS50893"/>
    </source>
</evidence>
<feature type="transmembrane region" description="Helical" evidence="7">
    <location>
        <begin position="158"/>
        <end position="176"/>
    </location>
</feature>
<evidence type="ECO:0000256" key="4">
    <source>
        <dbReference type="ARBA" id="ARBA00022840"/>
    </source>
</evidence>
<feature type="transmembrane region" description="Helical" evidence="7">
    <location>
        <begin position="271"/>
        <end position="292"/>
    </location>
</feature>
<dbReference type="PROSITE" id="PS50893">
    <property type="entry name" value="ABC_TRANSPORTER_2"/>
    <property type="match status" value="1"/>
</dbReference>
<evidence type="ECO:0000256" key="3">
    <source>
        <dbReference type="ARBA" id="ARBA00022741"/>
    </source>
</evidence>
<dbReference type="InterPro" id="IPR003593">
    <property type="entry name" value="AAA+_ATPase"/>
</dbReference>
<feature type="domain" description="ABC transporter" evidence="8">
    <location>
        <begin position="333"/>
        <end position="569"/>
    </location>
</feature>
<dbReference type="Pfam" id="PF00005">
    <property type="entry name" value="ABC_tran"/>
    <property type="match status" value="1"/>
</dbReference>
<dbReference type="Gene3D" id="3.40.50.300">
    <property type="entry name" value="P-loop containing nucleotide triphosphate hydrolases"/>
    <property type="match status" value="1"/>
</dbReference>
<evidence type="ECO:0000256" key="5">
    <source>
        <dbReference type="ARBA" id="ARBA00022989"/>
    </source>
</evidence>
<keyword evidence="5 7" id="KW-1133">Transmembrane helix</keyword>
<accession>A0ABX9QB79</accession>
<keyword evidence="11" id="KW-1185">Reference proteome</keyword>
<dbReference type="GO" id="GO:0005524">
    <property type="term" value="F:ATP binding"/>
    <property type="evidence" value="ECO:0007669"/>
    <property type="project" value="UniProtKB-KW"/>
</dbReference>
<dbReference type="InterPro" id="IPR039421">
    <property type="entry name" value="Type_1_exporter"/>
</dbReference>
<protein>
    <submittedName>
        <fullName evidence="10">ATP-binding cassette domain-containing protein</fullName>
    </submittedName>
</protein>
<dbReference type="SUPFAM" id="SSF52540">
    <property type="entry name" value="P-loop containing nucleoside triphosphate hydrolases"/>
    <property type="match status" value="1"/>
</dbReference>
<dbReference type="SMART" id="SM00382">
    <property type="entry name" value="AAA"/>
    <property type="match status" value="1"/>
</dbReference>
<dbReference type="PROSITE" id="PS00211">
    <property type="entry name" value="ABC_TRANSPORTER_1"/>
    <property type="match status" value="1"/>
</dbReference>
<dbReference type="PROSITE" id="PS50929">
    <property type="entry name" value="ABC_TM1F"/>
    <property type="match status" value="1"/>
</dbReference>
<dbReference type="PANTHER" id="PTHR43394:SF1">
    <property type="entry name" value="ATP-BINDING CASSETTE SUB-FAMILY B MEMBER 10, MITOCHONDRIAL"/>
    <property type="match status" value="1"/>
</dbReference>
<dbReference type="EMBL" id="RAWI01000339">
    <property type="protein sequence ID" value="RKH95923.1"/>
    <property type="molecule type" value="Genomic_DNA"/>
</dbReference>
<dbReference type="SUPFAM" id="SSF90123">
    <property type="entry name" value="ABC transporter transmembrane region"/>
    <property type="match status" value="1"/>
</dbReference>
<keyword evidence="6 7" id="KW-0472">Membrane</keyword>
<evidence type="ECO:0000313" key="11">
    <source>
        <dbReference type="Proteomes" id="UP000278907"/>
    </source>
</evidence>
<dbReference type="InterPro" id="IPR036640">
    <property type="entry name" value="ABC1_TM_sf"/>
</dbReference>
<reference evidence="10 11" key="1">
    <citation type="submission" date="2018-09" db="EMBL/GenBank/DDBJ databases">
        <authorList>
            <person name="Livingstone P.G."/>
            <person name="Whitworth D.E."/>
        </authorList>
    </citation>
    <scope>NUCLEOTIDE SEQUENCE [LARGE SCALE GENOMIC DNA]</scope>
    <source>
        <strain evidence="10 11">CA031B</strain>
    </source>
</reference>
<dbReference type="CDD" id="cd03249">
    <property type="entry name" value="ABC_MTABC3_MDL1_MDL2"/>
    <property type="match status" value="1"/>
</dbReference>
<feature type="transmembrane region" description="Helical" evidence="7">
    <location>
        <begin position="59"/>
        <end position="81"/>
    </location>
</feature>
<evidence type="ECO:0000256" key="6">
    <source>
        <dbReference type="ARBA" id="ARBA00023136"/>
    </source>
</evidence>
<dbReference type="InterPro" id="IPR011527">
    <property type="entry name" value="ABC1_TM_dom"/>
</dbReference>
<comment type="subcellular location">
    <subcellularLocation>
        <location evidence="1">Cell membrane</location>
        <topology evidence="1">Multi-pass membrane protein</topology>
    </subcellularLocation>
</comment>
<keyword evidence="2 7" id="KW-0812">Transmembrane</keyword>
<dbReference type="InterPro" id="IPR017871">
    <property type="entry name" value="ABC_transporter-like_CS"/>
</dbReference>
<dbReference type="Pfam" id="PF00664">
    <property type="entry name" value="ABC_membrane"/>
    <property type="match status" value="1"/>
</dbReference>
<gene>
    <name evidence="10" type="ORF">D7Y13_31540</name>
</gene>